<keyword evidence="2" id="KW-1185">Reference proteome</keyword>
<organism evidence="1 2">
    <name type="scientific">Chitinophaga caseinilytica</name>
    <dbReference type="NCBI Taxonomy" id="2267521"/>
    <lineage>
        <taxon>Bacteria</taxon>
        <taxon>Pseudomonadati</taxon>
        <taxon>Bacteroidota</taxon>
        <taxon>Chitinophagia</taxon>
        <taxon>Chitinophagales</taxon>
        <taxon>Chitinophagaceae</taxon>
        <taxon>Chitinophaga</taxon>
    </lineage>
</organism>
<protein>
    <submittedName>
        <fullName evidence="1">SusC/RagA family TonB-linked outer membrane protein</fullName>
    </submittedName>
</protein>
<reference evidence="1 2" key="1">
    <citation type="submission" date="2024-03" db="EMBL/GenBank/DDBJ databases">
        <title>Chitinophaga caseinilytica sp. nov., a casein hydrolysing bacterium isolated from forest soil.</title>
        <authorList>
            <person name="Lee D.S."/>
            <person name="Han D.M."/>
            <person name="Baek J.H."/>
            <person name="Choi D.G."/>
            <person name="Jeon J.H."/>
            <person name="Jeon C.O."/>
        </authorList>
    </citation>
    <scope>NUCLEOTIDE SEQUENCE [LARGE SCALE GENOMIC DNA]</scope>
    <source>
        <strain evidence="1 2">KACC 19118</strain>
    </source>
</reference>
<dbReference type="Proteomes" id="UP001449657">
    <property type="component" value="Chromosome"/>
</dbReference>
<name>A0ABZ2ZFF5_9BACT</name>
<sequence length="875" mass="98633">MRLTPADIESITTLRDGSSAAIYGARAAFGVLLINTKKGKEGKQTISYNNYFAKSRRTLTPDPITDPFIFMKVMQLSADNTPWHYATFASWQYDWGKQRSEDPSVPAVKTDPNDPSKWAYMGNTDWNDYFFAKANFSQYHNLSISGSSSGKTPVNYLLSADYTKENGLNKLAKDDWNRYGMRANIGIKPLSWLSVENNFNIYQLVQDQPTYNILDVYYTQPINVDKNPDGTWANTTAGVLAAQLKDGGRNNQTRFGFQNLVRGIATALNGDLTITGSASIKRELWKYHTERLPVRIGYGPGDVREINSPGSVTETNGTVNQNIYDLFANYHKKLGEHEFNVTLGYNQEYYQWAPVSASRGSLISASLPHISLATGDMTVDNNGYYDYAIRSYFGRVDYTFRGKYILKYTQRADGSSRFPPSDRWSSYPSFSGAWIVSRENFWKAMEPVLPTFKLRAAYSTLGNQSVDYYGYIQTLRTTQSGYLVNGNFPLVIAGAPRLNVDPTNYTWENVSGPNFGADLGFLKNRLTVNFDYYIRNTKGMLAPETVLPGVLGTSAPQQNAADMQTKGWELAMGYENTVNLGRKPFNFAVRGRVWDSRSTITKYKNPQGFFSGYREGQEIGEIWGLTSDGLFKDQGEIDKLDQSAIIPWNSLKIVPGWPKYLDRDGNGKIETGNSKTDPKDLSVIGNTSPRYQYGFNIDLGWNNIDFSVFFQGIGKMDYYPQNYLFWGPYQQPYANIYSWNLDFYRGAAATDAERATYPKAYIDAGLADANLNPRYPALQAWLADQRTGQGLAIPQTNYLQSAAYLRLKNLTIGYSLPQSLIGRTGLTRARIFFTGENLYEFSSIKQYIDPEAITSGNGWNYPFQRKYSMGINVTL</sequence>
<evidence type="ECO:0000313" key="2">
    <source>
        <dbReference type="Proteomes" id="UP001449657"/>
    </source>
</evidence>
<proteinExistence type="predicted"/>
<dbReference type="NCBIfam" id="TIGR04056">
    <property type="entry name" value="OMP_RagA_SusC"/>
    <property type="match status" value="1"/>
</dbReference>
<dbReference type="Gene3D" id="2.170.130.10">
    <property type="entry name" value="TonB-dependent receptor, plug domain"/>
    <property type="match status" value="1"/>
</dbReference>
<dbReference type="InterPro" id="IPR037066">
    <property type="entry name" value="Plug_dom_sf"/>
</dbReference>
<dbReference type="EMBL" id="CP150096">
    <property type="protein sequence ID" value="WZN49189.1"/>
    <property type="molecule type" value="Genomic_DNA"/>
</dbReference>
<dbReference type="InterPro" id="IPR023996">
    <property type="entry name" value="TonB-dep_OMP_SusC/RagA"/>
</dbReference>
<evidence type="ECO:0000313" key="1">
    <source>
        <dbReference type="EMBL" id="WZN49189.1"/>
    </source>
</evidence>
<gene>
    <name evidence="1" type="ORF">WJU22_09160</name>
</gene>
<dbReference type="InterPro" id="IPR023997">
    <property type="entry name" value="TonB-dep_OMP_SusC/RagA_CS"/>
</dbReference>
<dbReference type="SUPFAM" id="SSF56935">
    <property type="entry name" value="Porins"/>
    <property type="match status" value="1"/>
</dbReference>
<accession>A0ABZ2ZFF5</accession>
<dbReference type="RefSeq" id="WP_341843763.1">
    <property type="nucleotide sequence ID" value="NZ_CP149792.1"/>
</dbReference>
<dbReference type="NCBIfam" id="TIGR04057">
    <property type="entry name" value="SusC_RagA_signa"/>
    <property type="match status" value="1"/>
</dbReference>